<accession>A0AAW4PF92</accession>
<protein>
    <submittedName>
        <fullName evidence="4">TRAP transporter substrate-binding protein DctP</fullName>
    </submittedName>
</protein>
<dbReference type="PANTHER" id="PTHR33376:SF7">
    <property type="entry name" value="C4-DICARBOXYLATE-BINDING PROTEIN DCTB"/>
    <property type="match status" value="1"/>
</dbReference>
<evidence type="ECO:0000313" key="5">
    <source>
        <dbReference type="Proteomes" id="UP001430455"/>
    </source>
</evidence>
<organism evidence="4 5">
    <name type="scientific">Haloarcula nitratireducens</name>
    <dbReference type="NCBI Taxonomy" id="2487749"/>
    <lineage>
        <taxon>Archaea</taxon>
        <taxon>Methanobacteriati</taxon>
        <taxon>Methanobacteriota</taxon>
        <taxon>Stenosarchaea group</taxon>
        <taxon>Halobacteria</taxon>
        <taxon>Halobacteriales</taxon>
        <taxon>Haloarculaceae</taxon>
        <taxon>Haloarcula</taxon>
    </lineage>
</organism>
<dbReference type="InterPro" id="IPR004682">
    <property type="entry name" value="TRAP_DctP"/>
</dbReference>
<name>A0AAW4PF92_9EURY</name>
<dbReference type="Gene3D" id="3.40.190.170">
    <property type="entry name" value="Bacterial extracellular solute-binding protein, family 7"/>
    <property type="match status" value="1"/>
</dbReference>
<dbReference type="PANTHER" id="PTHR33376">
    <property type="match status" value="1"/>
</dbReference>
<dbReference type="GO" id="GO:0055085">
    <property type="term" value="P:transmembrane transport"/>
    <property type="evidence" value="ECO:0007669"/>
    <property type="project" value="InterPro"/>
</dbReference>
<keyword evidence="2" id="KW-0813">Transport</keyword>
<dbReference type="AlphaFoldDB" id="A0AAW4PF92"/>
<dbReference type="PIRSF" id="PIRSF006470">
    <property type="entry name" value="DctB"/>
    <property type="match status" value="1"/>
</dbReference>
<gene>
    <name evidence="4" type="primary">dctP</name>
    <name evidence="4" type="ORF">EGH23_19420</name>
</gene>
<evidence type="ECO:0000313" key="4">
    <source>
        <dbReference type="EMBL" id="MBX0297051.1"/>
    </source>
</evidence>
<dbReference type="InterPro" id="IPR018389">
    <property type="entry name" value="DctP_fam"/>
</dbReference>
<comment type="caution">
    <text evidence="4">The sequence shown here is derived from an EMBL/GenBank/DDBJ whole genome shotgun (WGS) entry which is preliminary data.</text>
</comment>
<comment type="similarity">
    <text evidence="1">Belongs to the bacterial solute-binding protein 7 family.</text>
</comment>
<keyword evidence="5" id="KW-1185">Reference proteome</keyword>
<reference evidence="4 5" key="1">
    <citation type="submission" date="2021-06" db="EMBL/GenBank/DDBJ databases">
        <title>Halomicroarcula sp. a new haloarchaeum isolated from saline soil.</title>
        <authorList>
            <person name="Duran-Viseras A."/>
            <person name="Sanchez-Porro C."/>
            <person name="Ventosa A."/>
        </authorList>
    </citation>
    <scope>NUCLEOTIDE SEQUENCE [LARGE SCALE GENOMIC DNA]</scope>
    <source>
        <strain evidence="4 5">F27</strain>
    </source>
</reference>
<dbReference type="NCBIfam" id="TIGR00787">
    <property type="entry name" value="dctP"/>
    <property type="match status" value="1"/>
</dbReference>
<dbReference type="EMBL" id="RKLT01000013">
    <property type="protein sequence ID" value="MBX0297051.1"/>
    <property type="molecule type" value="Genomic_DNA"/>
</dbReference>
<dbReference type="InterPro" id="IPR038404">
    <property type="entry name" value="TRAP_DctP_sf"/>
</dbReference>
<keyword evidence="3" id="KW-0732">Signal</keyword>
<dbReference type="Pfam" id="PF03480">
    <property type="entry name" value="DctP"/>
    <property type="match status" value="1"/>
</dbReference>
<dbReference type="Proteomes" id="UP001430455">
    <property type="component" value="Unassembled WGS sequence"/>
</dbReference>
<dbReference type="NCBIfam" id="NF037995">
    <property type="entry name" value="TRAP_S1"/>
    <property type="match status" value="1"/>
</dbReference>
<evidence type="ECO:0000256" key="1">
    <source>
        <dbReference type="ARBA" id="ARBA00009023"/>
    </source>
</evidence>
<evidence type="ECO:0000256" key="3">
    <source>
        <dbReference type="ARBA" id="ARBA00022729"/>
    </source>
</evidence>
<evidence type="ECO:0000256" key="2">
    <source>
        <dbReference type="ARBA" id="ARBA00022448"/>
    </source>
</evidence>
<dbReference type="RefSeq" id="WP_220581643.1">
    <property type="nucleotide sequence ID" value="NZ_RKLT01000013.1"/>
</dbReference>
<proteinExistence type="inferred from homology"/>
<sequence length="322" mass="36423">MPEMTVTLGHSGPEDITQHQHRAAMTFKNYIESATNGNFTIEVSPGGALGSLREMIEQNQSGSLELVGSTAEGHLAPFYPNINVYALPYAFRNVEVANYVFDKKFGDTLWKDFREKTGLRMLTWYDNGGFRSFGIAGSKIKSIDDMKGLDIRTMQIEAHQKLVSELGANPTPIDWNELYQAIDQGVVDGQENSIPTVISGDLHEVLDFIILDRHVFTMNFIHANEEWFQSLPPYYRRLVIDAGHLASKDARKINRIQRRRGVQTVEEAGVTVYDPPQDVIEDFRKATQEPVGELVREKMDNPELVDQMQDAIKQAEKDLGYQ</sequence>